<reference evidence="1" key="2">
    <citation type="submission" date="2021-08" db="EMBL/GenBank/DDBJ databases">
        <authorList>
            <person name="Tani A."/>
            <person name="Ola A."/>
            <person name="Ogura Y."/>
            <person name="Katsura K."/>
            <person name="Hayashi T."/>
        </authorList>
    </citation>
    <scope>NUCLEOTIDE SEQUENCE</scope>
    <source>
        <strain evidence="1">DSM 19015</strain>
    </source>
</reference>
<proteinExistence type="predicted"/>
<dbReference type="EMBL" id="BPQP01000038">
    <property type="protein sequence ID" value="GJD95483.1"/>
    <property type="molecule type" value="Genomic_DNA"/>
</dbReference>
<reference evidence="1" key="1">
    <citation type="journal article" date="2021" name="Front. Microbiol.">
        <title>Comprehensive Comparative Genomics and Phenotyping of Methylobacterium Species.</title>
        <authorList>
            <person name="Alessa O."/>
            <person name="Ogura Y."/>
            <person name="Fujitani Y."/>
            <person name="Takami H."/>
            <person name="Hayashi T."/>
            <person name="Sahin N."/>
            <person name="Tani A."/>
        </authorList>
    </citation>
    <scope>NUCLEOTIDE SEQUENCE</scope>
    <source>
        <strain evidence="1">DSM 19015</strain>
    </source>
</reference>
<sequence length="30" mass="3568">MRKLILAYVLPKVIAYLSRRFSGRPGRRSY</sequence>
<dbReference type="Proteomes" id="UP001055125">
    <property type="component" value="Unassembled WGS sequence"/>
</dbReference>
<accession>A0ABQ4RXB9</accession>
<organism evidence="1 2">
    <name type="scientific">Methylobacterium iners</name>
    <dbReference type="NCBI Taxonomy" id="418707"/>
    <lineage>
        <taxon>Bacteria</taxon>
        <taxon>Pseudomonadati</taxon>
        <taxon>Pseudomonadota</taxon>
        <taxon>Alphaproteobacteria</taxon>
        <taxon>Hyphomicrobiales</taxon>
        <taxon>Methylobacteriaceae</taxon>
        <taxon>Methylobacterium</taxon>
    </lineage>
</organism>
<comment type="caution">
    <text evidence="1">The sequence shown here is derived from an EMBL/GenBank/DDBJ whole genome shotgun (WGS) entry which is preliminary data.</text>
</comment>
<name>A0ABQ4RXB9_9HYPH</name>
<keyword evidence="2" id="KW-1185">Reference proteome</keyword>
<evidence type="ECO:0000313" key="1">
    <source>
        <dbReference type="EMBL" id="GJD95483.1"/>
    </source>
</evidence>
<protein>
    <submittedName>
        <fullName evidence="1">Uncharacterized protein</fullName>
    </submittedName>
</protein>
<gene>
    <name evidence="1" type="ORF">OCOJLMKI_2696</name>
</gene>
<evidence type="ECO:0000313" key="2">
    <source>
        <dbReference type="Proteomes" id="UP001055125"/>
    </source>
</evidence>